<proteinExistence type="predicted"/>
<evidence type="ECO:0000313" key="2">
    <source>
        <dbReference type="Proteomes" id="UP000183832"/>
    </source>
</evidence>
<accession>A0A1J1HQT4</accession>
<dbReference type="EMBL" id="CVRI01000018">
    <property type="protein sequence ID" value="CRK90397.1"/>
    <property type="molecule type" value="Genomic_DNA"/>
</dbReference>
<reference evidence="1 2" key="1">
    <citation type="submission" date="2015-04" db="EMBL/GenBank/DDBJ databases">
        <authorList>
            <person name="Syromyatnikov M.Y."/>
            <person name="Popov V.N."/>
        </authorList>
    </citation>
    <scope>NUCLEOTIDE SEQUENCE [LARGE SCALE GENOMIC DNA]</scope>
</reference>
<keyword evidence="2" id="KW-1185">Reference proteome</keyword>
<protein>
    <submittedName>
        <fullName evidence="1">CLUMA_CG004072, isoform A</fullName>
    </submittedName>
</protein>
<organism evidence="1 2">
    <name type="scientific">Clunio marinus</name>
    <dbReference type="NCBI Taxonomy" id="568069"/>
    <lineage>
        <taxon>Eukaryota</taxon>
        <taxon>Metazoa</taxon>
        <taxon>Ecdysozoa</taxon>
        <taxon>Arthropoda</taxon>
        <taxon>Hexapoda</taxon>
        <taxon>Insecta</taxon>
        <taxon>Pterygota</taxon>
        <taxon>Neoptera</taxon>
        <taxon>Endopterygota</taxon>
        <taxon>Diptera</taxon>
        <taxon>Nematocera</taxon>
        <taxon>Chironomoidea</taxon>
        <taxon>Chironomidae</taxon>
        <taxon>Clunio</taxon>
    </lineage>
</organism>
<dbReference type="Proteomes" id="UP000183832">
    <property type="component" value="Unassembled WGS sequence"/>
</dbReference>
<gene>
    <name evidence="1" type="ORF">CLUMA_CG004072</name>
</gene>
<evidence type="ECO:0000313" key="1">
    <source>
        <dbReference type="EMBL" id="CRK90397.1"/>
    </source>
</evidence>
<dbReference type="AlphaFoldDB" id="A0A1J1HQT4"/>
<name>A0A1J1HQT4_9DIPT</name>
<sequence length="139" mass="16423">MTLAFLKWWDDDYEQEELLFGEEQEDNDFNITSLNTLKLSSTQIKREKALLEESSELLFDEFSELLSEEDLEENIHSLSEIISEHTIDLFSVLDIIRNHEDDSLNNKKLRIHDIFFGQNVTELLLNEVIESFYEESEDS</sequence>